<organism evidence="1 2">
    <name type="scientific">Thermocladium modestius</name>
    <dbReference type="NCBI Taxonomy" id="62609"/>
    <lineage>
        <taxon>Archaea</taxon>
        <taxon>Thermoproteota</taxon>
        <taxon>Thermoprotei</taxon>
        <taxon>Thermoproteales</taxon>
        <taxon>Thermoproteaceae</taxon>
        <taxon>Thermocladium</taxon>
    </lineage>
</organism>
<evidence type="ECO:0000313" key="2">
    <source>
        <dbReference type="Proteomes" id="UP000610960"/>
    </source>
</evidence>
<dbReference type="EMBL" id="BMNL01000003">
    <property type="protein sequence ID" value="GGP21628.1"/>
    <property type="molecule type" value="Genomic_DNA"/>
</dbReference>
<dbReference type="PANTHER" id="PTHR11941">
    <property type="entry name" value="ENOYL-COA HYDRATASE-RELATED"/>
    <property type="match status" value="1"/>
</dbReference>
<dbReference type="Pfam" id="PF00378">
    <property type="entry name" value="ECH_1"/>
    <property type="match status" value="1"/>
</dbReference>
<proteinExistence type="predicted"/>
<dbReference type="CDD" id="cd06558">
    <property type="entry name" value="crotonase-like"/>
    <property type="match status" value="1"/>
</dbReference>
<keyword evidence="2" id="KW-1185">Reference proteome</keyword>
<comment type="caution">
    <text evidence="1">The sequence shown here is derived from an EMBL/GenBank/DDBJ whole genome shotgun (WGS) entry which is preliminary data.</text>
</comment>
<reference evidence="1" key="2">
    <citation type="submission" date="2020-09" db="EMBL/GenBank/DDBJ databases">
        <authorList>
            <person name="Sun Q."/>
            <person name="Ohkuma M."/>
        </authorList>
    </citation>
    <scope>NUCLEOTIDE SEQUENCE</scope>
    <source>
        <strain evidence="1">JCM 10088</strain>
    </source>
</reference>
<reference evidence="1" key="1">
    <citation type="journal article" date="2014" name="Int. J. Syst. Evol. Microbiol.">
        <title>Complete genome sequence of Corynebacterium casei LMG S-19264T (=DSM 44701T), isolated from a smear-ripened cheese.</title>
        <authorList>
            <consortium name="US DOE Joint Genome Institute (JGI-PGF)"/>
            <person name="Walter F."/>
            <person name="Albersmeier A."/>
            <person name="Kalinowski J."/>
            <person name="Ruckert C."/>
        </authorList>
    </citation>
    <scope>NUCLEOTIDE SEQUENCE</scope>
    <source>
        <strain evidence="1">JCM 10088</strain>
    </source>
</reference>
<dbReference type="Proteomes" id="UP000610960">
    <property type="component" value="Unassembled WGS sequence"/>
</dbReference>
<protein>
    <submittedName>
        <fullName evidence="1">Enoyl-CoA hydratase</fullName>
    </submittedName>
</protein>
<dbReference type="AlphaFoldDB" id="A0A830GUW4"/>
<gene>
    <name evidence="1" type="ORF">GCM10007981_14210</name>
</gene>
<dbReference type="GO" id="GO:0003824">
    <property type="term" value="F:catalytic activity"/>
    <property type="evidence" value="ECO:0007669"/>
    <property type="project" value="UniProtKB-ARBA"/>
</dbReference>
<evidence type="ECO:0000313" key="1">
    <source>
        <dbReference type="EMBL" id="GGP21628.1"/>
    </source>
</evidence>
<dbReference type="GO" id="GO:0006635">
    <property type="term" value="P:fatty acid beta-oxidation"/>
    <property type="evidence" value="ECO:0007669"/>
    <property type="project" value="TreeGrafter"/>
</dbReference>
<dbReference type="Gene3D" id="3.90.226.10">
    <property type="entry name" value="2-enoyl-CoA Hydratase, Chain A, domain 1"/>
    <property type="match status" value="1"/>
</dbReference>
<dbReference type="RefSeq" id="WP_188596716.1">
    <property type="nucleotide sequence ID" value="NZ_BMNL01000003.1"/>
</dbReference>
<dbReference type="OrthoDB" id="27846at2157"/>
<dbReference type="SUPFAM" id="SSF52096">
    <property type="entry name" value="ClpP/crotonase"/>
    <property type="match status" value="1"/>
</dbReference>
<dbReference type="InterPro" id="IPR001753">
    <property type="entry name" value="Enoyl-CoA_hydra/iso"/>
</dbReference>
<accession>A0A830GUW4</accession>
<dbReference type="PANTHER" id="PTHR11941:SF54">
    <property type="entry name" value="ENOYL-COA HYDRATASE, MITOCHONDRIAL"/>
    <property type="match status" value="1"/>
</dbReference>
<name>A0A830GUW4_9CREN</name>
<sequence length="248" mass="27565">MQSVELDSINGISIVYLNRPEKRNSFNSVMISEVIASIKRECAEARGIVLTGRTYFSAGLDLEEIYGFSTLEQASKYFNSLKELVEAITACEKPIVAFVNGSAYGFAVELLYFMDRVIAVDSAKFSLPGVKYGIVPVTPAFSRMLGLWGRALLDPSFNIDARDAARLGLVNEVVDSIDSGYKASLNAVERLSSVPGDSFKLFKQLMMGSLVSDAMPREEELVKELSRHVIKPETKGRLEEFIKRKREK</sequence>
<dbReference type="InterPro" id="IPR029045">
    <property type="entry name" value="ClpP/crotonase-like_dom_sf"/>
</dbReference>